<organism evidence="1 2">
    <name type="scientific">Microlunatus ginsengisoli</name>
    <dbReference type="NCBI Taxonomy" id="363863"/>
    <lineage>
        <taxon>Bacteria</taxon>
        <taxon>Bacillati</taxon>
        <taxon>Actinomycetota</taxon>
        <taxon>Actinomycetes</taxon>
        <taxon>Propionibacteriales</taxon>
        <taxon>Propionibacteriaceae</taxon>
        <taxon>Microlunatus</taxon>
    </lineage>
</organism>
<protein>
    <submittedName>
        <fullName evidence="1">Uncharacterized protein</fullName>
    </submittedName>
</protein>
<comment type="caution">
    <text evidence="1">The sequence shown here is derived from an EMBL/GenBank/DDBJ whole genome shotgun (WGS) entry which is preliminary data.</text>
</comment>
<gene>
    <name evidence="1" type="ORF">GCM10022236_10110</name>
</gene>
<keyword evidence="2" id="KW-1185">Reference proteome</keyword>
<name>A0ABP6ZLY9_9ACTN</name>
<evidence type="ECO:0000313" key="1">
    <source>
        <dbReference type="EMBL" id="GAA3610406.1"/>
    </source>
</evidence>
<proteinExistence type="predicted"/>
<reference evidence="2" key="1">
    <citation type="journal article" date="2019" name="Int. J. Syst. Evol. Microbiol.">
        <title>The Global Catalogue of Microorganisms (GCM) 10K type strain sequencing project: providing services to taxonomists for standard genome sequencing and annotation.</title>
        <authorList>
            <consortium name="The Broad Institute Genomics Platform"/>
            <consortium name="The Broad Institute Genome Sequencing Center for Infectious Disease"/>
            <person name="Wu L."/>
            <person name="Ma J."/>
        </authorList>
    </citation>
    <scope>NUCLEOTIDE SEQUENCE [LARGE SCALE GENOMIC DNA]</scope>
    <source>
        <strain evidence="2">JCM 16929</strain>
    </source>
</reference>
<evidence type="ECO:0000313" key="2">
    <source>
        <dbReference type="Proteomes" id="UP001501490"/>
    </source>
</evidence>
<accession>A0ABP6ZLY9</accession>
<dbReference type="Proteomes" id="UP001501490">
    <property type="component" value="Unassembled WGS sequence"/>
</dbReference>
<sequence>MTFCGRRRAPPVDPTGIQPDCWTGTATSAQTIAAAKKPAAVNLSGKVPKPTVTLGVKVTDTGEPGLRERVTIIDGSRRINTLTLRSGSAKVKLTTIFGPRNETSRPCHRVHAGGGGGQASGLAIVPPGRSVPRPGCGVRCSGGLEGEFDQEIDGKANGLCKKRHRHSSSWRFSSR</sequence>
<dbReference type="EMBL" id="BAABAB010000006">
    <property type="protein sequence ID" value="GAA3610406.1"/>
    <property type="molecule type" value="Genomic_DNA"/>
</dbReference>